<evidence type="ECO:0000256" key="3">
    <source>
        <dbReference type="SAM" id="Phobius"/>
    </source>
</evidence>
<evidence type="ECO:0000313" key="4">
    <source>
        <dbReference type="EMBL" id="BCB91762.1"/>
    </source>
</evidence>
<keyword evidence="3" id="KW-1133">Transmembrane helix</keyword>
<evidence type="ECO:0008006" key="6">
    <source>
        <dbReference type="Google" id="ProtNLM"/>
    </source>
</evidence>
<sequence>MIGLALLLAAVGMGTKFATGWLAARRAGIGRSGRARAGAALIPRGEFNIVIAGLAVAAGAHASLGPLAAAYVLILAIVAPLAARVVEPLLYRHRQAVPG</sequence>
<feature type="transmembrane region" description="Helical" evidence="3">
    <location>
        <begin position="45"/>
        <end position="62"/>
    </location>
</feature>
<dbReference type="KEGG" id="psuu:Psuf_090750"/>
<keyword evidence="3" id="KW-0812">Transmembrane</keyword>
<evidence type="ECO:0000256" key="1">
    <source>
        <dbReference type="ARBA" id="ARBA00005551"/>
    </source>
</evidence>
<feature type="transmembrane region" description="Helical" evidence="3">
    <location>
        <begin position="6"/>
        <end position="24"/>
    </location>
</feature>
<dbReference type="PANTHER" id="PTHR42751:SF6">
    <property type="entry name" value="CONSERVED INTEGRAL MEMBRANE TRANSPORT PROTEIN-RELATED"/>
    <property type="match status" value="1"/>
</dbReference>
<feature type="transmembrane region" description="Helical" evidence="3">
    <location>
        <begin position="68"/>
        <end position="86"/>
    </location>
</feature>
<reference evidence="4 5" key="1">
    <citation type="submission" date="2020-03" db="EMBL/GenBank/DDBJ databases">
        <title>Whole genome shotgun sequence of Phytohabitans suffuscus NBRC 105367.</title>
        <authorList>
            <person name="Komaki H."/>
            <person name="Tamura T."/>
        </authorList>
    </citation>
    <scope>NUCLEOTIDE SEQUENCE [LARGE SCALE GENOMIC DNA]</scope>
    <source>
        <strain evidence="4 5">NBRC 105367</strain>
    </source>
</reference>
<dbReference type="AlphaFoldDB" id="A0A6F8Z090"/>
<keyword evidence="3" id="KW-0472">Membrane</keyword>
<evidence type="ECO:0000313" key="5">
    <source>
        <dbReference type="Proteomes" id="UP000503011"/>
    </source>
</evidence>
<evidence type="ECO:0000256" key="2">
    <source>
        <dbReference type="ARBA" id="ARBA00022448"/>
    </source>
</evidence>
<reference evidence="4 5" key="2">
    <citation type="submission" date="2020-03" db="EMBL/GenBank/DDBJ databases">
        <authorList>
            <person name="Ichikawa N."/>
            <person name="Kimura A."/>
            <person name="Kitahashi Y."/>
            <person name="Uohara A."/>
        </authorList>
    </citation>
    <scope>NUCLEOTIDE SEQUENCE [LARGE SCALE GENOMIC DNA]</scope>
    <source>
        <strain evidence="4 5">NBRC 105367</strain>
    </source>
</reference>
<dbReference type="PANTHER" id="PTHR42751">
    <property type="entry name" value="SODIUM/HYDROGEN EXCHANGER FAMILY/TRKA DOMAIN PROTEIN"/>
    <property type="match status" value="1"/>
</dbReference>
<protein>
    <recommendedName>
        <fullName evidence="6">Cation/H+ exchanger domain-containing protein</fullName>
    </recommendedName>
</protein>
<keyword evidence="2" id="KW-0813">Transport</keyword>
<accession>A0A6F8Z090</accession>
<comment type="similarity">
    <text evidence="1">Belongs to the monovalent cation:proton antiporter 2 (CPA2) transporter (TC 2.A.37) family.</text>
</comment>
<organism evidence="4 5">
    <name type="scientific">Phytohabitans suffuscus</name>
    <dbReference type="NCBI Taxonomy" id="624315"/>
    <lineage>
        <taxon>Bacteria</taxon>
        <taxon>Bacillati</taxon>
        <taxon>Actinomycetota</taxon>
        <taxon>Actinomycetes</taxon>
        <taxon>Micromonosporales</taxon>
        <taxon>Micromonosporaceae</taxon>
    </lineage>
</organism>
<keyword evidence="5" id="KW-1185">Reference proteome</keyword>
<dbReference type="InterPro" id="IPR038770">
    <property type="entry name" value="Na+/solute_symporter_sf"/>
</dbReference>
<name>A0A6F8Z090_9ACTN</name>
<dbReference type="Proteomes" id="UP000503011">
    <property type="component" value="Chromosome"/>
</dbReference>
<proteinExistence type="inferred from homology"/>
<gene>
    <name evidence="4" type="ORF">Psuf_090750</name>
</gene>
<dbReference type="Gene3D" id="1.20.1530.20">
    <property type="match status" value="1"/>
</dbReference>
<dbReference type="EMBL" id="AP022871">
    <property type="protein sequence ID" value="BCB91762.1"/>
    <property type="molecule type" value="Genomic_DNA"/>
</dbReference>